<organism evidence="2 3">
    <name type="scientific">Sporosarcina koreensis</name>
    <dbReference type="NCBI Taxonomy" id="334735"/>
    <lineage>
        <taxon>Bacteria</taxon>
        <taxon>Bacillati</taxon>
        <taxon>Bacillota</taxon>
        <taxon>Bacilli</taxon>
        <taxon>Bacillales</taxon>
        <taxon>Caryophanaceae</taxon>
        <taxon>Sporosarcina</taxon>
    </lineage>
</organism>
<evidence type="ECO:0000256" key="1">
    <source>
        <dbReference type="SAM" id="SignalP"/>
    </source>
</evidence>
<accession>A0ABW0U0Y0</accession>
<keyword evidence="3" id="KW-1185">Reference proteome</keyword>
<dbReference type="Proteomes" id="UP001596071">
    <property type="component" value="Unassembled WGS sequence"/>
</dbReference>
<feature type="chain" id="PRO_5045102966" evidence="1">
    <location>
        <begin position="21"/>
        <end position="44"/>
    </location>
</feature>
<gene>
    <name evidence="2" type="ORF">ACFPTP_13620</name>
</gene>
<comment type="caution">
    <text evidence="2">The sequence shown here is derived from an EMBL/GenBank/DDBJ whole genome shotgun (WGS) entry which is preliminary data.</text>
</comment>
<dbReference type="RefSeq" id="WP_381445838.1">
    <property type="nucleotide sequence ID" value="NZ_JBHSNP010000027.1"/>
</dbReference>
<keyword evidence="1" id="KW-0732">Signal</keyword>
<reference evidence="3" key="1">
    <citation type="journal article" date="2019" name="Int. J. Syst. Evol. Microbiol.">
        <title>The Global Catalogue of Microorganisms (GCM) 10K type strain sequencing project: providing services to taxonomists for standard genome sequencing and annotation.</title>
        <authorList>
            <consortium name="The Broad Institute Genomics Platform"/>
            <consortium name="The Broad Institute Genome Sequencing Center for Infectious Disease"/>
            <person name="Wu L."/>
            <person name="Ma J."/>
        </authorList>
    </citation>
    <scope>NUCLEOTIDE SEQUENCE [LARGE SCALE GENOMIC DNA]</scope>
    <source>
        <strain evidence="3">KACC 11299</strain>
    </source>
</reference>
<evidence type="ECO:0000313" key="3">
    <source>
        <dbReference type="Proteomes" id="UP001596071"/>
    </source>
</evidence>
<proteinExistence type="predicted"/>
<feature type="signal peptide" evidence="1">
    <location>
        <begin position="1"/>
        <end position="20"/>
    </location>
</feature>
<sequence>MKKVVSILLLAIVLGMSVQGNTASASSADEMPRVFKTFSYTIQK</sequence>
<evidence type="ECO:0000313" key="2">
    <source>
        <dbReference type="EMBL" id="MFC5604263.1"/>
    </source>
</evidence>
<name>A0ABW0U0Y0_9BACL</name>
<protein>
    <submittedName>
        <fullName evidence="2">Uncharacterized protein</fullName>
    </submittedName>
</protein>
<dbReference type="EMBL" id="JBHSNP010000027">
    <property type="protein sequence ID" value="MFC5604263.1"/>
    <property type="molecule type" value="Genomic_DNA"/>
</dbReference>